<dbReference type="GO" id="GO:0009941">
    <property type="term" value="C:chloroplast envelope"/>
    <property type="evidence" value="ECO:0000318"/>
    <property type="project" value="GO_Central"/>
</dbReference>
<dbReference type="EMBL" id="DF237172">
    <property type="protein sequence ID" value="GAQ85197.1"/>
    <property type="molecule type" value="Genomic_DNA"/>
</dbReference>
<accession>A0A1Y1I916</accession>
<keyword evidence="1" id="KW-0812">Transmembrane</keyword>
<feature type="transmembrane region" description="Helical" evidence="1">
    <location>
        <begin position="183"/>
        <end position="203"/>
    </location>
</feature>
<sequence>MAASLATRGRAVAASAPYELALSERTLCSTPALFNLGHRTHTFRRSKGIPCGDQGRIRPQRHVPRLAETKFTGRRLSAAISNDEASHKQRFVAIRADGGESATAGAEKSKSAKWDGLTTQLAASSTAAFLVLMLPQILKNLTNLRQGNLAPIGVLPWMGYSTGLLGNTLLLSYFAAKKESGATIVQGVGMLSTYVLLSTIFFGGFMPSIAYMVVSGVVVLGLCLNLLNFGGLLPAAIFNVWQDIAGIVGLSVLPQVVYSTFAPTPSVLPGSLAAAAGVLFIILLRLGKLPESARGFWTQLSAWTATLLFMFMPVSQLVSNFTNPESVKGLSLATVLLGMAGNGLMIPRALFIRDRIWFTGSTWGCMMQGWACLLSMFMYDATDKLTFYGVSGFLFTYFATILLMDGQANGLSNPLSSLVEVVRGRKS</sequence>
<reference evidence="2 3" key="1">
    <citation type="journal article" date="2014" name="Nat. Commun.">
        <title>Klebsormidium flaccidum genome reveals primary factors for plant terrestrial adaptation.</title>
        <authorList>
            <person name="Hori K."/>
            <person name="Maruyama F."/>
            <person name="Fujisawa T."/>
            <person name="Togashi T."/>
            <person name="Yamamoto N."/>
            <person name="Seo M."/>
            <person name="Sato S."/>
            <person name="Yamada T."/>
            <person name="Mori H."/>
            <person name="Tajima N."/>
            <person name="Moriyama T."/>
            <person name="Ikeuchi M."/>
            <person name="Watanabe M."/>
            <person name="Wada H."/>
            <person name="Kobayashi K."/>
            <person name="Saito M."/>
            <person name="Masuda T."/>
            <person name="Sasaki-Sekimoto Y."/>
            <person name="Mashiguchi K."/>
            <person name="Awai K."/>
            <person name="Shimojima M."/>
            <person name="Masuda S."/>
            <person name="Iwai M."/>
            <person name="Nobusawa T."/>
            <person name="Narise T."/>
            <person name="Kondo S."/>
            <person name="Saito H."/>
            <person name="Sato R."/>
            <person name="Murakawa M."/>
            <person name="Ihara Y."/>
            <person name="Oshima-Yamada Y."/>
            <person name="Ohtaka K."/>
            <person name="Satoh M."/>
            <person name="Sonobe K."/>
            <person name="Ishii M."/>
            <person name="Ohtani R."/>
            <person name="Kanamori-Sato M."/>
            <person name="Honoki R."/>
            <person name="Miyazaki D."/>
            <person name="Mochizuki H."/>
            <person name="Umetsu J."/>
            <person name="Higashi K."/>
            <person name="Shibata D."/>
            <person name="Kamiya Y."/>
            <person name="Sato N."/>
            <person name="Nakamura Y."/>
            <person name="Tabata S."/>
            <person name="Ida S."/>
            <person name="Kurokawa K."/>
            <person name="Ohta H."/>
        </authorList>
    </citation>
    <scope>NUCLEOTIDE SEQUENCE [LARGE SCALE GENOMIC DNA]</scope>
    <source>
        <strain evidence="2 3">NIES-2285</strain>
    </source>
</reference>
<dbReference type="STRING" id="105231.A0A1Y1I916"/>
<name>A0A1Y1I916_KLENI</name>
<feature type="transmembrane region" description="Helical" evidence="1">
    <location>
        <begin position="240"/>
        <end position="261"/>
    </location>
</feature>
<keyword evidence="1" id="KW-1133">Transmembrane helix</keyword>
<keyword evidence="3" id="KW-1185">Reference proteome</keyword>
<organism evidence="2 3">
    <name type="scientific">Klebsormidium nitens</name>
    <name type="common">Green alga</name>
    <name type="synonym">Ulothrix nitens</name>
    <dbReference type="NCBI Taxonomy" id="105231"/>
    <lineage>
        <taxon>Eukaryota</taxon>
        <taxon>Viridiplantae</taxon>
        <taxon>Streptophyta</taxon>
        <taxon>Klebsormidiophyceae</taxon>
        <taxon>Klebsormidiales</taxon>
        <taxon>Klebsormidiaceae</taxon>
        <taxon>Klebsormidium</taxon>
    </lineage>
</organism>
<dbReference type="AlphaFoldDB" id="A0A1Y1I916"/>
<feature type="transmembrane region" description="Helical" evidence="1">
    <location>
        <begin position="157"/>
        <end position="176"/>
    </location>
</feature>
<dbReference type="PANTHER" id="PTHR34809">
    <property type="entry name" value="MALTOSE EXCESS PROTEIN 1, CHLOROPLASTIC-RELATED"/>
    <property type="match status" value="1"/>
</dbReference>
<protein>
    <submittedName>
        <fullName evidence="2">Uncharacterized protein</fullName>
    </submittedName>
</protein>
<evidence type="ECO:0000313" key="2">
    <source>
        <dbReference type="EMBL" id="GAQ85197.1"/>
    </source>
</evidence>
<proteinExistence type="predicted"/>
<dbReference type="Proteomes" id="UP000054558">
    <property type="component" value="Unassembled WGS sequence"/>
</dbReference>
<feature type="transmembrane region" description="Helical" evidence="1">
    <location>
        <begin position="385"/>
        <end position="404"/>
    </location>
</feature>
<feature type="transmembrane region" description="Helical" evidence="1">
    <location>
        <begin position="209"/>
        <end position="228"/>
    </location>
</feature>
<dbReference type="GO" id="GO:0005363">
    <property type="term" value="F:maltose transmembrane transporter activity"/>
    <property type="evidence" value="ECO:0000318"/>
    <property type="project" value="GO_Central"/>
</dbReference>
<feature type="transmembrane region" description="Helical" evidence="1">
    <location>
        <begin position="296"/>
        <end position="314"/>
    </location>
</feature>
<dbReference type="OMA" id="WRFWEDL"/>
<evidence type="ECO:0000313" key="3">
    <source>
        <dbReference type="Proteomes" id="UP000054558"/>
    </source>
</evidence>
<feature type="transmembrane region" description="Helical" evidence="1">
    <location>
        <begin position="267"/>
        <end position="284"/>
    </location>
</feature>
<feature type="transmembrane region" description="Helical" evidence="1">
    <location>
        <begin position="117"/>
        <end position="137"/>
    </location>
</feature>
<evidence type="ECO:0000256" key="1">
    <source>
        <dbReference type="SAM" id="Phobius"/>
    </source>
</evidence>
<dbReference type="PANTHER" id="PTHR34809:SF1">
    <property type="entry name" value="MALTOSE EXCESS PROTEIN 1, CHLOROPLASTIC-RELATED"/>
    <property type="match status" value="1"/>
</dbReference>
<dbReference type="InterPro" id="IPR034628">
    <property type="entry name" value="MEX1/MEX1-like"/>
</dbReference>
<dbReference type="OrthoDB" id="8048523at2759"/>
<feature type="transmembrane region" description="Helical" evidence="1">
    <location>
        <begin position="326"/>
        <end position="344"/>
    </location>
</feature>
<keyword evidence="1" id="KW-0472">Membrane</keyword>
<gene>
    <name evidence="2" type="ORF">KFL_002230180</name>
</gene>
<dbReference type="Gene3D" id="1.20.1280.290">
    <property type="match status" value="1"/>
</dbReference>